<dbReference type="AlphaFoldDB" id="A0A941DHQ2"/>
<dbReference type="PANTHER" id="PTHR12147:SF26">
    <property type="entry name" value="PEPTIDASE M28 DOMAIN-CONTAINING PROTEIN"/>
    <property type="match status" value="1"/>
</dbReference>
<evidence type="ECO:0000313" key="4">
    <source>
        <dbReference type="Proteomes" id="UP000680067"/>
    </source>
</evidence>
<reference evidence="3" key="1">
    <citation type="submission" date="2021-04" db="EMBL/GenBank/DDBJ databases">
        <title>novel species isolated from subtropical streams in China.</title>
        <authorList>
            <person name="Lu H."/>
        </authorList>
    </citation>
    <scope>NUCLEOTIDE SEQUENCE</scope>
    <source>
        <strain evidence="3">LFS511W</strain>
    </source>
</reference>
<evidence type="ECO:0000313" key="3">
    <source>
        <dbReference type="EMBL" id="MBR7780973.1"/>
    </source>
</evidence>
<proteinExistence type="predicted"/>
<dbReference type="Pfam" id="PF04389">
    <property type="entry name" value="Peptidase_M28"/>
    <property type="match status" value="1"/>
</dbReference>
<dbReference type="InterPro" id="IPR007484">
    <property type="entry name" value="Peptidase_M28"/>
</dbReference>
<feature type="chain" id="PRO_5038111225" evidence="1">
    <location>
        <begin position="29"/>
        <end position="327"/>
    </location>
</feature>
<dbReference type="SUPFAM" id="SSF53187">
    <property type="entry name" value="Zn-dependent exopeptidases"/>
    <property type="match status" value="1"/>
</dbReference>
<dbReference type="EMBL" id="JAGSPN010000001">
    <property type="protein sequence ID" value="MBR7780973.1"/>
    <property type="molecule type" value="Genomic_DNA"/>
</dbReference>
<evidence type="ECO:0000259" key="2">
    <source>
        <dbReference type="Pfam" id="PF04389"/>
    </source>
</evidence>
<organism evidence="3 4">
    <name type="scientific">Undibacterium luofuense</name>
    <dbReference type="NCBI Taxonomy" id="2828733"/>
    <lineage>
        <taxon>Bacteria</taxon>
        <taxon>Pseudomonadati</taxon>
        <taxon>Pseudomonadota</taxon>
        <taxon>Betaproteobacteria</taxon>
        <taxon>Burkholderiales</taxon>
        <taxon>Oxalobacteraceae</taxon>
        <taxon>Undibacterium</taxon>
    </lineage>
</organism>
<dbReference type="GO" id="GO:0006508">
    <property type="term" value="P:proteolysis"/>
    <property type="evidence" value="ECO:0007669"/>
    <property type="project" value="InterPro"/>
</dbReference>
<dbReference type="PANTHER" id="PTHR12147">
    <property type="entry name" value="METALLOPEPTIDASE M28 FAMILY MEMBER"/>
    <property type="match status" value="1"/>
</dbReference>
<feature type="signal peptide" evidence="1">
    <location>
        <begin position="1"/>
        <end position="28"/>
    </location>
</feature>
<keyword evidence="4" id="KW-1185">Reference proteome</keyword>
<dbReference type="GO" id="GO:0008235">
    <property type="term" value="F:metalloexopeptidase activity"/>
    <property type="evidence" value="ECO:0007669"/>
    <property type="project" value="InterPro"/>
</dbReference>
<accession>A0A941DHQ2</accession>
<dbReference type="InterPro" id="IPR045175">
    <property type="entry name" value="M28_fam"/>
</dbReference>
<dbReference type="RefSeq" id="WP_212686319.1">
    <property type="nucleotide sequence ID" value="NZ_JAGSPN010000001.1"/>
</dbReference>
<evidence type="ECO:0000256" key="1">
    <source>
        <dbReference type="SAM" id="SignalP"/>
    </source>
</evidence>
<protein>
    <submittedName>
        <fullName evidence="3">M28 family peptidase</fullName>
    </submittedName>
</protein>
<keyword evidence="1" id="KW-0732">Signal</keyword>
<dbReference type="Proteomes" id="UP000680067">
    <property type="component" value="Unassembled WGS sequence"/>
</dbReference>
<sequence>MNGAGQGNQIRSFLFGLCLLAGSLSVSAQEVAEQQQTPAMRDLYHLSSLQMAGRKTGSAGSELARQYLISRLTDAGWKPCGEHWEQRFQFQANGQMLTGTNVLACQSPLPADQQVIVLSAHYDHLGAHHEKVFFGADDNASGVAALLEIASRLKQAPSEHPVAMAFFDAEEMGLRGSHMFVKDNPELIRQTALNINLDMVGRADKDELYVAGTHHTPALKEVVQAIPANPALRLTAGHDLPGTGQDDWASQSDHFAFHRAGIPFLYFGVEDHADYHQPGDVAEKIQPAKFMAVIDLIEQALRQADLRLSSLPVRQSTVAAAGSATNH</sequence>
<gene>
    <name evidence="3" type="ORF">KDM89_02370</name>
</gene>
<feature type="domain" description="Peptidase M28" evidence="2">
    <location>
        <begin position="101"/>
        <end position="298"/>
    </location>
</feature>
<dbReference type="Gene3D" id="3.40.630.10">
    <property type="entry name" value="Zn peptidases"/>
    <property type="match status" value="1"/>
</dbReference>
<comment type="caution">
    <text evidence="3">The sequence shown here is derived from an EMBL/GenBank/DDBJ whole genome shotgun (WGS) entry which is preliminary data.</text>
</comment>
<name>A0A941DHQ2_9BURK</name>